<dbReference type="EMBL" id="LIRB01000135">
    <property type="protein sequence ID" value="KWX75489.1"/>
    <property type="molecule type" value="Genomic_DNA"/>
</dbReference>
<dbReference type="SUPFAM" id="SSF48452">
    <property type="entry name" value="TPR-like"/>
    <property type="match status" value="1"/>
</dbReference>
<protein>
    <recommendedName>
        <fullName evidence="3">Tetratricopeptide repeat protein</fullName>
    </recommendedName>
</protein>
<proteinExistence type="predicted"/>
<accession>A0A132TVX5</accession>
<evidence type="ECO:0000313" key="2">
    <source>
        <dbReference type="Proteomes" id="UP000070475"/>
    </source>
</evidence>
<dbReference type="InterPro" id="IPR011990">
    <property type="entry name" value="TPR-like_helical_dom_sf"/>
</dbReference>
<evidence type="ECO:0000313" key="1">
    <source>
        <dbReference type="EMBL" id="KWX75489.1"/>
    </source>
</evidence>
<gene>
    <name evidence="1" type="ORF">AMQ84_17875</name>
</gene>
<sequence>MLNVYKIDNHDEAYQIWKDNSVKEAVLFHIDAHKDFVTDECNYISIGNFLNYAWSDGIINTIVWIIPDPSFFCENFLIQLITELEVNFTLEVQSSEMLKLVMNTNRNCEVIVTILSNITTIMESLTFYKNILIDIDIDFLVNPYIGTTFSNYYQNSFWIKSHTIFYAIRPLINECSLITIARSIYGGYTPLIYSFICNQLYDMLVNNDVCTEEYVYLEKAIDLFNRNKYLEASDLFEKSHNYPSCHLSAITGLIYSNVYNNRTDKAKKYYEDLLTEYPQYEPYFFPVHSMIMDNRISQAEKLIDSWLEISPLSIQANLYKMKVVLFHSTIIFETDFQPYINKINDDETYFEKSYVMINYYLKLQEYKEVINCCERVLDYLKNNNSPLWAGQISTYEHRKNHGIILAILFEKMAIAHFKMDNIKSAHKYASVCKKIGYENQDIRQIIRNCSSSPGDPRGLF</sequence>
<dbReference type="RefSeq" id="WP_060861459.1">
    <property type="nucleotide sequence ID" value="NZ_LIRB01000135.1"/>
</dbReference>
<dbReference type="Gene3D" id="1.25.40.10">
    <property type="entry name" value="Tetratricopeptide repeat domain"/>
    <property type="match status" value="1"/>
</dbReference>
<name>A0A132TVX5_9BACL</name>
<comment type="caution">
    <text evidence="1">The sequence shown here is derived from an EMBL/GenBank/DDBJ whole genome shotgun (WGS) entry which is preliminary data.</text>
</comment>
<organism evidence="1 2">
    <name type="scientific">Paenibacillus riograndensis</name>
    <dbReference type="NCBI Taxonomy" id="483937"/>
    <lineage>
        <taxon>Bacteria</taxon>
        <taxon>Bacillati</taxon>
        <taxon>Bacillota</taxon>
        <taxon>Bacilli</taxon>
        <taxon>Bacillales</taxon>
        <taxon>Paenibacillaceae</taxon>
        <taxon>Paenibacillus</taxon>
        <taxon>Paenibacillus sonchi group</taxon>
    </lineage>
</organism>
<evidence type="ECO:0008006" key="3">
    <source>
        <dbReference type="Google" id="ProtNLM"/>
    </source>
</evidence>
<dbReference type="AlphaFoldDB" id="A0A132TVX5"/>
<keyword evidence="2" id="KW-1185">Reference proteome</keyword>
<dbReference type="Proteomes" id="UP000070475">
    <property type="component" value="Unassembled WGS sequence"/>
</dbReference>
<reference evidence="1 2" key="1">
    <citation type="submission" date="2015-08" db="EMBL/GenBank/DDBJ databases">
        <title>Genomes of Paenibacillus riograndensis.</title>
        <authorList>
            <person name="Sant'Anna F.H."/>
            <person name="Souza R."/>
            <person name="Ambrosini A."/>
            <person name="Bach E."/>
            <person name="Fernandes G."/>
            <person name="Balsanelli E."/>
            <person name="Baura V.A."/>
            <person name="Pedrosa F.O."/>
            <person name="Souza E.M."/>
            <person name="Passaglia L."/>
        </authorList>
    </citation>
    <scope>NUCLEOTIDE SEQUENCE [LARGE SCALE GENOMIC DNA]</scope>
    <source>
        <strain evidence="1 2">CAS34</strain>
    </source>
</reference>
<dbReference type="PATRIC" id="fig|483937.3.peg.1247"/>
<dbReference type="OrthoDB" id="157023at2"/>